<dbReference type="Proteomes" id="UP000813463">
    <property type="component" value="Chromosome 1"/>
</dbReference>
<evidence type="ECO:0000256" key="1">
    <source>
        <dbReference type="PROSITE-ProRule" id="PRU00221"/>
    </source>
</evidence>
<dbReference type="PANTHER" id="PTHR15496:SF2">
    <property type="entry name" value="GENERAL TRANSCRIPTION FACTOR 3C POLYPEPTIDE 4"/>
    <property type="match status" value="1"/>
</dbReference>
<dbReference type="RefSeq" id="XP_021843994.1">
    <property type="nucleotide sequence ID" value="XM_021988302.1"/>
</dbReference>
<dbReference type="PROSITE" id="PS50082">
    <property type="entry name" value="WD_REPEATS_2"/>
    <property type="match status" value="1"/>
</dbReference>
<reference evidence="3" key="1">
    <citation type="journal article" date="2021" name="Nat. Commun.">
        <title>Genomic analyses provide insights into spinach domestication and the genetic basis of agronomic traits.</title>
        <authorList>
            <person name="Cai X."/>
            <person name="Sun X."/>
            <person name="Xu C."/>
            <person name="Sun H."/>
            <person name="Wang X."/>
            <person name="Ge C."/>
            <person name="Zhang Z."/>
            <person name="Wang Q."/>
            <person name="Fei Z."/>
            <person name="Jiao C."/>
            <person name="Wang Q."/>
        </authorList>
    </citation>
    <scope>NUCLEOTIDE SEQUENCE [LARGE SCALE GENOMIC DNA]</scope>
    <source>
        <strain evidence="3">cv. Varoflay</strain>
    </source>
</reference>
<dbReference type="InterPro" id="IPR001680">
    <property type="entry name" value="WD40_rpt"/>
</dbReference>
<dbReference type="SUPFAM" id="SSF50978">
    <property type="entry name" value="WD40 repeat-like"/>
    <property type="match status" value="2"/>
</dbReference>
<dbReference type="Pfam" id="PF12657">
    <property type="entry name" value="TFIIIC_delta"/>
    <property type="match status" value="2"/>
</dbReference>
<dbReference type="PANTHER" id="PTHR15496">
    <property type="entry name" value="GENERAL TRANSCRIPTION FACTOR 3C POLYPEPTIDE 4 FAMILY"/>
    <property type="match status" value="1"/>
</dbReference>
<name>A0A9R0I9I0_SPIOL</name>
<keyword evidence="3" id="KW-1185">Reference proteome</keyword>
<dbReference type="OrthoDB" id="6021743at2759"/>
<dbReference type="InterPro" id="IPR044230">
    <property type="entry name" value="GTF3C4"/>
</dbReference>
<dbReference type="Gene3D" id="2.130.10.10">
    <property type="entry name" value="YVTN repeat-like/Quinoprotein amine dehydrogenase"/>
    <property type="match status" value="2"/>
</dbReference>
<reference evidence="4 5" key="2">
    <citation type="submission" date="2025-04" db="UniProtKB">
        <authorList>
            <consortium name="RefSeq"/>
        </authorList>
    </citation>
    <scope>IDENTIFICATION</scope>
</reference>
<protein>
    <submittedName>
        <fullName evidence="4 5">Uncharacterized protein LOC110783918</fullName>
    </submittedName>
</protein>
<dbReference type="InterPro" id="IPR015943">
    <property type="entry name" value="WD40/YVTN_repeat-like_dom_sf"/>
</dbReference>
<feature type="repeat" description="WD" evidence="1">
    <location>
        <begin position="631"/>
        <end position="662"/>
    </location>
</feature>
<gene>
    <name evidence="4 5" type="primary">LOC110783918</name>
</gene>
<dbReference type="GO" id="GO:0000127">
    <property type="term" value="C:transcription factor TFIIIC complex"/>
    <property type="evidence" value="ECO:0000318"/>
    <property type="project" value="GO_Central"/>
</dbReference>
<evidence type="ECO:0000259" key="2">
    <source>
        <dbReference type="Pfam" id="PF12657"/>
    </source>
</evidence>
<evidence type="ECO:0000313" key="5">
    <source>
        <dbReference type="RefSeq" id="XP_021843995.1"/>
    </source>
</evidence>
<keyword evidence="1" id="KW-0853">WD repeat</keyword>
<dbReference type="AlphaFoldDB" id="A0A9R0I9I0"/>
<evidence type="ECO:0000313" key="4">
    <source>
        <dbReference type="RefSeq" id="XP_021843994.1"/>
    </source>
</evidence>
<dbReference type="GeneID" id="110783918"/>
<dbReference type="InterPro" id="IPR024761">
    <property type="entry name" value="TFIIIC_delta_N"/>
</dbReference>
<dbReference type="GO" id="GO:0006384">
    <property type="term" value="P:transcription initiation at RNA polymerase III promoter"/>
    <property type="evidence" value="ECO:0007669"/>
    <property type="project" value="InterPro"/>
</dbReference>
<dbReference type="RefSeq" id="XP_021843995.1">
    <property type="nucleotide sequence ID" value="XM_021988303.1"/>
</dbReference>
<organism evidence="3 4">
    <name type="scientific">Spinacia oleracea</name>
    <name type="common">Spinach</name>
    <dbReference type="NCBI Taxonomy" id="3562"/>
    <lineage>
        <taxon>Eukaryota</taxon>
        <taxon>Viridiplantae</taxon>
        <taxon>Streptophyta</taxon>
        <taxon>Embryophyta</taxon>
        <taxon>Tracheophyta</taxon>
        <taxon>Spermatophyta</taxon>
        <taxon>Magnoliopsida</taxon>
        <taxon>eudicotyledons</taxon>
        <taxon>Gunneridae</taxon>
        <taxon>Pentapetalae</taxon>
        <taxon>Caryophyllales</taxon>
        <taxon>Chenopodiaceae</taxon>
        <taxon>Chenopodioideae</taxon>
        <taxon>Anserineae</taxon>
        <taxon>Spinacia</taxon>
    </lineage>
</organism>
<feature type="domain" description="Transcription factor IIIC 90kDa subunit N-terminal" evidence="2">
    <location>
        <begin position="446"/>
        <end position="708"/>
    </location>
</feature>
<dbReference type="InterPro" id="IPR036322">
    <property type="entry name" value="WD40_repeat_dom_sf"/>
</dbReference>
<evidence type="ECO:0000313" key="3">
    <source>
        <dbReference type="Proteomes" id="UP000813463"/>
    </source>
</evidence>
<dbReference type="SMART" id="SM00320">
    <property type="entry name" value="WD40"/>
    <property type="match status" value="5"/>
</dbReference>
<dbReference type="GO" id="GO:0004402">
    <property type="term" value="F:histone acetyltransferase activity"/>
    <property type="evidence" value="ECO:0007669"/>
    <property type="project" value="InterPro"/>
</dbReference>
<proteinExistence type="predicted"/>
<dbReference type="KEGG" id="soe:110783918"/>
<feature type="domain" description="Transcription factor IIIC 90kDa subunit N-terminal" evidence="2">
    <location>
        <begin position="26"/>
        <end position="156"/>
    </location>
</feature>
<sequence length="1087" mass="120193">MSKTAATPFQVASLINPPSFPNAVVWSDDNLIAVASGDIVTIMNPEYPQNPRGVIILTPGRPFPIGVIDKADLFAGCLLPTRLSRDRQPCVRSLSWSPVGFTPHNGCLLAVCSAEGHVKVYRQPYCEFQAEWIEVMDISDMLHGYFSKINYGEPEAPLSAVFDDSAGQIRTENITAADKIDLTSKNHKRKRDKDFNHPGKVDVTNADSLCDIHTMKVVTESVVFPSAITQEGTSVEVFKMDGGQNVWVAGTLQRLEGPMALVHLHERGATGEPQWLRMDSVSDLPNQPINPGVPAADRNCSVPEIRPFMDVGHLPEHILLAEHEVGQILKSGQLVEAWSEDRWLEGVFVDFSNKAALVKFSGDAEAVELNTSDVRLAPLWIAEEKSWKVTVVQLHVQDSPEVVVKGSGNRKVNNSSQKASAAKNRNFFVTRAPNNDSKHLLTAYQYALRSSMLSSLVVAWSPQLQLSATDTQKACDYSCLLAVGTKSGSISIWKTQRPEYYSVEHSNDPINMNIIGIVHAHDAWVTALCWGFLASDSNPRVLLASGCCDGSVKIWRAHVCDLKNLSETGKAPFSLFNEVTVGNNVLVSAISLCVPVQSPRMIQLAVGKGSGSFEVWTCNTKTKKSNKVGSYDAHIQAVTGLAWAFDGHCLYSCSQDNSLHGWIYHKGALSEVSIPPNNLGTRSFSDHPSVSDSCYGVAISPGNLALAVARRFDAGQLDHMYQKRTQRAAVEFFWIGGQQVDFSSTENLELDVEGCSGFSKEDLGYWGSKFLWSLKQYECHTKHLVVWDIVAALSAFKPCAPRFIKHVILRWLALLLNDDNLDPSIENILSEMPKHMLDISSRQLHLVNIFCRRVIPSIESVAGKVCAKPAKLAESYGEEEQWIDIMSKIEKELRERLVGLSLSTVLGLISDQASKVEIGSWNPVGITQMVKWVIQNQDRVSRQLSLFTSEIEGLGARFQTVCDYNAEEERCSLCSAIVPFESPDFASCSSSVEYSDQESTQQQHKLTRCTVSLKVCPLTTLWFCVCCKRRCSNLPPLQLFTINNYPPDFLSFIKPVINNLLPIPLCPYCGISLQRPQPDFLLSISPV</sequence>
<accession>A0A9R0I9I0</accession>